<keyword evidence="2" id="KW-1185">Reference proteome</keyword>
<reference evidence="1 2" key="1">
    <citation type="journal article" date="2022" name="Hortic Res">
        <title>A haplotype resolved chromosomal level avocado genome allows analysis of novel avocado genes.</title>
        <authorList>
            <person name="Nath O."/>
            <person name="Fletcher S.J."/>
            <person name="Hayward A."/>
            <person name="Shaw L.M."/>
            <person name="Masouleh A.K."/>
            <person name="Furtado A."/>
            <person name="Henry R.J."/>
            <person name="Mitter N."/>
        </authorList>
    </citation>
    <scope>NUCLEOTIDE SEQUENCE [LARGE SCALE GENOMIC DNA]</scope>
    <source>
        <strain evidence="2">cv. Hass</strain>
    </source>
</reference>
<evidence type="ECO:0000313" key="1">
    <source>
        <dbReference type="EMBL" id="KAJ8635246.1"/>
    </source>
</evidence>
<organism evidence="1 2">
    <name type="scientific">Persea americana</name>
    <name type="common">Avocado</name>
    <dbReference type="NCBI Taxonomy" id="3435"/>
    <lineage>
        <taxon>Eukaryota</taxon>
        <taxon>Viridiplantae</taxon>
        <taxon>Streptophyta</taxon>
        <taxon>Embryophyta</taxon>
        <taxon>Tracheophyta</taxon>
        <taxon>Spermatophyta</taxon>
        <taxon>Magnoliopsida</taxon>
        <taxon>Magnoliidae</taxon>
        <taxon>Laurales</taxon>
        <taxon>Lauraceae</taxon>
        <taxon>Persea</taxon>
    </lineage>
</organism>
<name>A0ACC2LP55_PERAE</name>
<dbReference type="Proteomes" id="UP001234297">
    <property type="component" value="Chromosome 3"/>
</dbReference>
<dbReference type="EMBL" id="CM056811">
    <property type="protein sequence ID" value="KAJ8635246.1"/>
    <property type="molecule type" value="Genomic_DNA"/>
</dbReference>
<proteinExistence type="predicted"/>
<protein>
    <submittedName>
        <fullName evidence="1">Uncharacterized protein</fullName>
    </submittedName>
</protein>
<accession>A0ACC2LP55</accession>
<sequence>MHDLAHSVMENEYRVVLNGKSKDISPRIRHVSSNGLGILAASLPKGQMLRTYVMFETYDMSEEEDDFQFPCDVGLFKCLRALDFMRQQDKEEVEKRLLTSLGNLQHLRYLNLSFTLIEMLPESLTSLCYLQTLILMHWEELRELPKEMCKLTNLRCLDISHCDQLTHMPPKMGQLSCLQELSNFIVGGTNEIPCSGIGELQGLNLRGHLKIQILENITNAVDVPRYILINKPNLTSLDLMWDVEFGTSEEDRAREVLEKQVLQGLQPHRSLKKLRTVGLICPCWMMDTLTELVEIRLSGCRRCNHLPPLGELPCLKVLEIARFKNVESIGNEFYGNEV</sequence>
<comment type="caution">
    <text evidence="1">The sequence shown here is derived from an EMBL/GenBank/DDBJ whole genome shotgun (WGS) entry which is preliminary data.</text>
</comment>
<evidence type="ECO:0000313" key="2">
    <source>
        <dbReference type="Proteomes" id="UP001234297"/>
    </source>
</evidence>
<gene>
    <name evidence="1" type="ORF">MRB53_009513</name>
</gene>